<dbReference type="Proteomes" id="UP000409545">
    <property type="component" value="Unassembled WGS sequence"/>
</dbReference>
<evidence type="ECO:0000313" key="3">
    <source>
        <dbReference type="EMBL" id="EAK1509203.1"/>
    </source>
</evidence>
<evidence type="ECO:0000313" key="12">
    <source>
        <dbReference type="Proteomes" id="UP000365807"/>
    </source>
</evidence>
<gene>
    <name evidence="5" type="ORF">B9Q54_06005</name>
    <name evidence="2" type="ORF">BU953_05810</name>
    <name evidence="4" type="ORF">C6T04_02070</name>
    <name evidence="3" type="ORF">CJD00_02740</name>
    <name evidence="6" type="ORF">DSX26_03720</name>
    <name evidence="7" type="ORF">DYF97_05255</name>
    <name evidence="8" type="ORF">DYU70_04220</name>
</gene>
<evidence type="ECO:0000313" key="9">
    <source>
        <dbReference type="Proteomes" id="UP000333665"/>
    </source>
</evidence>
<keyword evidence="1" id="KW-1133">Transmembrane helix</keyword>
<evidence type="ECO:0000313" key="8">
    <source>
        <dbReference type="EMBL" id="EAL9204365.1"/>
    </source>
</evidence>
<evidence type="ECO:0000313" key="7">
    <source>
        <dbReference type="EMBL" id="EAL8416780.1"/>
    </source>
</evidence>
<dbReference type="EMBL" id="AACGFG010000002">
    <property type="protein sequence ID" value="EAK4357719.1"/>
    <property type="molecule type" value="Genomic_DNA"/>
</dbReference>
<protein>
    <submittedName>
        <fullName evidence="8">Cytochrome c oxidase, cbb3-type, CcoQ subunit</fullName>
    </submittedName>
</protein>
<dbReference type="EMBL" id="AABUYW010000009">
    <property type="protein sequence ID" value="EAJ1077123.1"/>
    <property type="molecule type" value="Genomic_DNA"/>
</dbReference>
<evidence type="ECO:0000313" key="4">
    <source>
        <dbReference type="EMBL" id="EAK4357719.1"/>
    </source>
</evidence>
<reference evidence="3 11" key="1">
    <citation type="submission" date="2018-05" db="EMBL/GenBank/DDBJ databases">
        <authorList>
            <consortium name="GenomeTrakr network: Whole genome sequencing for foodborne pathogen traceback"/>
        </authorList>
    </citation>
    <scope>NUCLEOTIDE SEQUENCE [LARGE SCALE GENOMIC DNA]</scope>
    <source>
        <strain evidence="3 11">NC_C6016</strain>
    </source>
</reference>
<dbReference type="Proteomes" id="UP000365807">
    <property type="component" value="Unassembled WGS sequence"/>
</dbReference>
<dbReference type="InterPro" id="IPR008621">
    <property type="entry name" value="Cbb3-typ_cyt_oxidase_comp"/>
</dbReference>
<sequence length="87" mass="10412">MEHLVIIWNVIKNLVTLNLSAVQKHEWEIFQGYGFFLFVMFLSIVLYSYWYHLYRAEKKGERNYEKYANLALSDDIDDSVLESKRSA</sequence>
<evidence type="ECO:0000313" key="15">
    <source>
        <dbReference type="Proteomes" id="UP000557830"/>
    </source>
</evidence>
<evidence type="ECO:0000256" key="1">
    <source>
        <dbReference type="SAM" id="Phobius"/>
    </source>
</evidence>
<evidence type="ECO:0000313" key="2">
    <source>
        <dbReference type="EMBL" id="EAJ1077123.1"/>
    </source>
</evidence>
<organism evidence="8 14">
    <name type="scientific">Campylobacter coli</name>
    <dbReference type="NCBI Taxonomy" id="195"/>
    <lineage>
        <taxon>Bacteria</taxon>
        <taxon>Pseudomonadati</taxon>
        <taxon>Campylobacterota</taxon>
        <taxon>Epsilonproteobacteria</taxon>
        <taxon>Campylobacterales</taxon>
        <taxon>Campylobacteraceae</taxon>
        <taxon>Campylobacter</taxon>
    </lineage>
</organism>
<evidence type="ECO:0000313" key="13">
    <source>
        <dbReference type="Proteomes" id="UP000409545"/>
    </source>
</evidence>
<evidence type="ECO:0000313" key="10">
    <source>
        <dbReference type="Proteomes" id="UP000352088"/>
    </source>
</evidence>
<dbReference type="GeneID" id="66543552"/>
<dbReference type="InterPro" id="IPR014107">
    <property type="entry name" value="Cyt_c_oxidase_cbb3_CcoQ"/>
</dbReference>
<dbReference type="OrthoDB" id="5334837at2"/>
<dbReference type="Proteomes" id="UP000411403">
    <property type="component" value="Unassembled WGS sequence"/>
</dbReference>
<dbReference type="AlphaFoldDB" id="A0A3K4DE86"/>
<reference evidence="9 14" key="2">
    <citation type="submission" date="2018-08" db="EMBL/GenBank/DDBJ databases">
        <authorList>
            <consortium name="NARMS: The National Antimicrobial Resistance Monitoring System"/>
        </authorList>
    </citation>
    <scope>NUCLEOTIDE SEQUENCE [LARGE SCALE GENOMIC DNA]</scope>
    <source>
        <strain evidence="8 14">CVM N17C171</strain>
        <strain evidence="6 10">CVM N17C548</strain>
        <strain evidence="4 12">FSIS11807978</strain>
        <strain evidence="7 9">FSIS11812579</strain>
        <strain evidence="2 15">FSIS1609200</strain>
        <strain evidence="5 13">FSIS1711007</strain>
    </source>
</reference>
<keyword evidence="1" id="KW-0812">Transmembrane</keyword>
<dbReference type="RefSeq" id="WP_002779331.1">
    <property type="nucleotide sequence ID" value="NZ_AANOQZ020000005.1"/>
</dbReference>
<dbReference type="EMBL" id="AACGUZ010000009">
    <property type="protein sequence ID" value="EAK5103821.1"/>
    <property type="molecule type" value="Genomic_DNA"/>
</dbReference>
<dbReference type="EMBL" id="AACSIE010000003">
    <property type="protein sequence ID" value="EAL9204365.1"/>
    <property type="molecule type" value="Genomic_DNA"/>
</dbReference>
<dbReference type="EMBL" id="AACDUL010000003">
    <property type="protein sequence ID" value="EAK1509203.1"/>
    <property type="molecule type" value="Genomic_DNA"/>
</dbReference>
<accession>A0A3K4DE86</accession>
<evidence type="ECO:0000313" key="5">
    <source>
        <dbReference type="EMBL" id="EAK5103821.1"/>
    </source>
</evidence>
<feature type="transmembrane region" description="Helical" evidence="1">
    <location>
        <begin position="29"/>
        <end position="50"/>
    </location>
</feature>
<evidence type="ECO:0000313" key="6">
    <source>
        <dbReference type="EMBL" id="EAL6850573.1"/>
    </source>
</evidence>
<dbReference type="Proteomes" id="UP000352088">
    <property type="component" value="Unassembled WGS sequence"/>
</dbReference>
<dbReference type="Proteomes" id="UP000333665">
    <property type="component" value="Unassembled WGS sequence"/>
</dbReference>
<evidence type="ECO:0000313" key="11">
    <source>
        <dbReference type="Proteomes" id="UP000361993"/>
    </source>
</evidence>
<evidence type="ECO:0000313" key="14">
    <source>
        <dbReference type="Proteomes" id="UP000411403"/>
    </source>
</evidence>
<proteinExistence type="predicted"/>
<dbReference type="EMBL" id="AACRQU010000010">
    <property type="protein sequence ID" value="EAL8416780.1"/>
    <property type="molecule type" value="Genomic_DNA"/>
</dbReference>
<dbReference type="Pfam" id="PF05545">
    <property type="entry name" value="FixQ"/>
    <property type="match status" value="1"/>
</dbReference>
<keyword evidence="1" id="KW-0472">Membrane</keyword>
<comment type="caution">
    <text evidence="8">The sequence shown here is derived from an EMBL/GenBank/DDBJ whole genome shotgun (WGS) entry which is preliminary data.</text>
</comment>
<dbReference type="NCBIfam" id="TIGR02736">
    <property type="entry name" value="cbb3_Q_epsi"/>
    <property type="match status" value="1"/>
</dbReference>
<dbReference type="EMBL" id="AACQHW010000003">
    <property type="protein sequence ID" value="EAL6850573.1"/>
    <property type="molecule type" value="Genomic_DNA"/>
</dbReference>
<dbReference type="Proteomes" id="UP000361993">
    <property type="component" value="Unassembled WGS sequence"/>
</dbReference>
<dbReference type="Proteomes" id="UP000557830">
    <property type="component" value="Unassembled WGS sequence"/>
</dbReference>
<name>A0A3K4DE86_CAMCO</name>